<keyword evidence="8 12" id="KW-0472">Membrane</keyword>
<proteinExistence type="inferred from homology"/>
<evidence type="ECO:0000313" key="17">
    <source>
        <dbReference type="RefSeq" id="XP_065668423.1"/>
    </source>
</evidence>
<keyword evidence="2 11" id="KW-0813">Transport</keyword>
<dbReference type="PANTHER" id="PTHR11690">
    <property type="entry name" value="AMILORIDE-SENSITIVE SODIUM CHANNEL-RELATED"/>
    <property type="match status" value="1"/>
</dbReference>
<gene>
    <name evidence="14 15 16 17" type="primary">LOC100202608</name>
</gene>
<evidence type="ECO:0000256" key="5">
    <source>
        <dbReference type="ARBA" id="ARBA00022989"/>
    </source>
</evidence>
<evidence type="ECO:0000256" key="2">
    <source>
        <dbReference type="ARBA" id="ARBA00022448"/>
    </source>
</evidence>
<dbReference type="RefSeq" id="XP_065668423.1">
    <property type="nucleotide sequence ID" value="XM_065812351.1"/>
</dbReference>
<evidence type="ECO:0000256" key="3">
    <source>
        <dbReference type="ARBA" id="ARBA00022461"/>
    </source>
</evidence>
<comment type="subcellular location">
    <subcellularLocation>
        <location evidence="1">Membrane</location>
        <topology evidence="1">Multi-pass membrane protein</topology>
    </subcellularLocation>
</comment>
<evidence type="ECO:0000256" key="11">
    <source>
        <dbReference type="RuleBase" id="RU000679"/>
    </source>
</evidence>
<dbReference type="RefSeq" id="XP_065668421.1">
    <property type="nucleotide sequence ID" value="XM_065812349.1"/>
</dbReference>
<organism evidence="13 15">
    <name type="scientific">Hydra vulgaris</name>
    <name type="common">Hydra</name>
    <name type="synonym">Hydra attenuata</name>
    <dbReference type="NCBI Taxonomy" id="6087"/>
    <lineage>
        <taxon>Eukaryota</taxon>
        <taxon>Metazoa</taxon>
        <taxon>Cnidaria</taxon>
        <taxon>Hydrozoa</taxon>
        <taxon>Hydroidolina</taxon>
        <taxon>Anthoathecata</taxon>
        <taxon>Aplanulata</taxon>
        <taxon>Hydridae</taxon>
        <taxon>Hydra</taxon>
    </lineage>
</organism>
<keyword evidence="5 12" id="KW-1133">Transmembrane helix</keyword>
<dbReference type="GeneID" id="100202608"/>
<evidence type="ECO:0000256" key="6">
    <source>
        <dbReference type="ARBA" id="ARBA00023053"/>
    </source>
</evidence>
<reference evidence="14 15" key="1">
    <citation type="submission" date="2025-05" db="UniProtKB">
        <authorList>
            <consortium name="RefSeq"/>
        </authorList>
    </citation>
    <scope>IDENTIFICATION</scope>
</reference>
<feature type="transmembrane region" description="Helical" evidence="12">
    <location>
        <begin position="702"/>
        <end position="725"/>
    </location>
</feature>
<evidence type="ECO:0000256" key="12">
    <source>
        <dbReference type="SAM" id="Phobius"/>
    </source>
</evidence>
<accession>A0ABM4D2D9</accession>
<protein>
    <submittedName>
        <fullName evidence="14 15">Acid-sensing ion channel 2</fullName>
    </submittedName>
</protein>
<keyword evidence="6" id="KW-0915">Sodium</keyword>
<dbReference type="InterPro" id="IPR001873">
    <property type="entry name" value="ENaC"/>
</dbReference>
<dbReference type="Gene3D" id="2.60.470.10">
    <property type="entry name" value="Acid-sensing ion channels like domains"/>
    <property type="match status" value="1"/>
</dbReference>
<evidence type="ECO:0000256" key="4">
    <source>
        <dbReference type="ARBA" id="ARBA00022692"/>
    </source>
</evidence>
<keyword evidence="3 11" id="KW-0894">Sodium channel</keyword>
<evidence type="ECO:0000313" key="14">
    <source>
        <dbReference type="RefSeq" id="XP_065668420.1"/>
    </source>
</evidence>
<keyword evidence="10 11" id="KW-0407">Ion channel</keyword>
<dbReference type="Gene3D" id="1.10.287.770">
    <property type="entry name" value="YojJ-like"/>
    <property type="match status" value="1"/>
</dbReference>
<evidence type="ECO:0000256" key="7">
    <source>
        <dbReference type="ARBA" id="ARBA00023065"/>
    </source>
</evidence>
<evidence type="ECO:0000313" key="13">
    <source>
        <dbReference type="Proteomes" id="UP001652625"/>
    </source>
</evidence>
<sequence length="760" mass="86863">MSSIARFANIAKVSSRHVDDVSKKESEPLIEKKDEEIDVFLKNKDVIFNNETKHENKKSYKRWSLLKEHPNYSQIINEVVEMPDFQETDTNKELISQETDTKEVPNYLETATKEITNFQGTESKNDEASDKIVLPADNKSVESEVTLNSSGNAKWAALTKKNAKKIFLESDKLKQPVLSSSSDSTSQTDNKVLNNKHSIGKSKWNAVRERANSIKNTKDDVNANEKPSLPKLIQVVNTATATKTAASKFLEASQMRVNLKARMRKIVQERLTVKQIFKRYVESSTLHGFCYVCGDTFIVRRMLWALLMILGAIYFIIKLRYGIEEYLNYPFSTLSTVDYVHELFFPAMSLCATNSYLASMVSKNQLKLLYDEGRLPLDNNQTNPSYNMSGNELVKAIQESSLSIESMLAFCDWIQQDTNNPDIPPNPCGSQNFTTYLNYKGEQCYTLNSGLEGHKLLKVDTVGLTYGYELIFDLQTNKVIKNNQFSGMRVVIHNQDVPPQLADGFIIPPGFKTFVKMGTVQSKSLPPPYSTECGTKKLKYYNTYSQRFCLLETLTDFTGKLCGCRDVFMPENGLPFCSLKELYSCMYPAKESFSEFTMRKECPADCEERTYPYELSEARFIHNPPIGLSIQGLANLQHKKHLEDELYLSKLAQSMPSEELDAYVEDNIVSVIFFFGDTRIDYNEQEATNDFFQFLGNMGGEFGLMLGASLLTFVEFVDLFIFLIYHQMLRLHTLKKVPDIFARKRSRINQYIKRREKTSV</sequence>
<dbReference type="PRINTS" id="PR01078">
    <property type="entry name" value="AMINACHANNEL"/>
</dbReference>
<evidence type="ECO:0000256" key="8">
    <source>
        <dbReference type="ARBA" id="ARBA00023136"/>
    </source>
</evidence>
<evidence type="ECO:0000256" key="9">
    <source>
        <dbReference type="ARBA" id="ARBA00023201"/>
    </source>
</evidence>
<keyword evidence="4 11" id="KW-0812">Transmembrane</keyword>
<dbReference type="RefSeq" id="XP_065668420.1">
    <property type="nucleotide sequence ID" value="XM_065812348.1"/>
</dbReference>
<name>A0ABM4D2D9_HYDVU</name>
<evidence type="ECO:0000256" key="1">
    <source>
        <dbReference type="ARBA" id="ARBA00004141"/>
    </source>
</evidence>
<dbReference type="Pfam" id="PF00858">
    <property type="entry name" value="ASC"/>
    <property type="match status" value="1"/>
</dbReference>
<keyword evidence="7 11" id="KW-0406">Ion transport</keyword>
<evidence type="ECO:0000313" key="15">
    <source>
        <dbReference type="RefSeq" id="XP_065668421.1"/>
    </source>
</evidence>
<comment type="similarity">
    <text evidence="11">Belongs to the amiloride-sensitive sodium channel (TC 1.A.6) family.</text>
</comment>
<evidence type="ECO:0000313" key="16">
    <source>
        <dbReference type="RefSeq" id="XP_065668422.1"/>
    </source>
</evidence>
<dbReference type="Proteomes" id="UP001652625">
    <property type="component" value="Chromosome 12"/>
</dbReference>
<evidence type="ECO:0000256" key="10">
    <source>
        <dbReference type="ARBA" id="ARBA00023303"/>
    </source>
</evidence>
<dbReference type="RefSeq" id="XP_065668422.1">
    <property type="nucleotide sequence ID" value="XM_065812350.1"/>
</dbReference>
<keyword evidence="9 11" id="KW-0739">Sodium transport</keyword>
<keyword evidence="13" id="KW-1185">Reference proteome</keyword>